<evidence type="ECO:0000256" key="1">
    <source>
        <dbReference type="ARBA" id="ARBA00004141"/>
    </source>
</evidence>
<dbReference type="SMART" id="SM00248">
    <property type="entry name" value="ANK"/>
    <property type="match status" value="13"/>
</dbReference>
<dbReference type="PANTHER" id="PTHR47143:SF1">
    <property type="entry name" value="ION_TRANS DOMAIN-CONTAINING PROTEIN"/>
    <property type="match status" value="1"/>
</dbReference>
<accession>A0A8C4X6L4</accession>
<keyword evidence="4 14" id="KW-0812">Transmembrane</keyword>
<gene>
    <name evidence="16" type="primary">TRPA1</name>
</gene>
<dbReference type="PROSITE" id="PS50088">
    <property type="entry name" value="ANK_REPEAT"/>
    <property type="match status" value="6"/>
</dbReference>
<feature type="repeat" description="ANK" evidence="13">
    <location>
        <begin position="213"/>
        <end position="245"/>
    </location>
</feature>
<dbReference type="Ensembl" id="ENSECRT00000009492.1">
    <property type="protein sequence ID" value="ENSECRP00000009341.1"/>
    <property type="gene ID" value="ENSECRG00000006244.1"/>
</dbReference>
<keyword evidence="9 14" id="KW-0472">Membrane</keyword>
<feature type="transmembrane region" description="Helical" evidence="14">
    <location>
        <begin position="644"/>
        <end position="668"/>
    </location>
</feature>
<keyword evidence="10" id="KW-0325">Glycoprotein</keyword>
<dbReference type="AlphaFoldDB" id="A0A8C4X6L4"/>
<evidence type="ECO:0000256" key="13">
    <source>
        <dbReference type="PROSITE-ProRule" id="PRU00023"/>
    </source>
</evidence>
<dbReference type="PROSITE" id="PS50297">
    <property type="entry name" value="ANK_REP_REGION"/>
    <property type="match status" value="4"/>
</dbReference>
<dbReference type="InterPro" id="IPR005821">
    <property type="entry name" value="Ion_trans_dom"/>
</dbReference>
<dbReference type="Gene3D" id="1.25.40.20">
    <property type="entry name" value="Ankyrin repeat-containing domain"/>
    <property type="match status" value="4"/>
</dbReference>
<dbReference type="SUPFAM" id="SSF48403">
    <property type="entry name" value="Ankyrin repeat"/>
    <property type="match status" value="2"/>
</dbReference>
<dbReference type="InterPro" id="IPR036770">
    <property type="entry name" value="Ankyrin_rpt-contain_sf"/>
</dbReference>
<feature type="repeat" description="ANK" evidence="13">
    <location>
        <begin position="464"/>
        <end position="489"/>
    </location>
</feature>
<reference evidence="16" key="1">
    <citation type="submission" date="2021-06" db="EMBL/GenBank/DDBJ databases">
        <authorList>
            <consortium name="Wellcome Sanger Institute Data Sharing"/>
        </authorList>
    </citation>
    <scope>NUCLEOTIDE SEQUENCE [LARGE SCALE GENOMIC DNA]</scope>
</reference>
<evidence type="ECO:0000313" key="16">
    <source>
        <dbReference type="Ensembl" id="ENSECRP00000009341.1"/>
    </source>
</evidence>
<dbReference type="PANTHER" id="PTHR47143">
    <property type="entry name" value="TRANSIENT RECEPTOR POTENTIAL CATION CHANNEL PROTEIN PAINLESS"/>
    <property type="match status" value="1"/>
</dbReference>
<feature type="domain" description="Ion transport" evidence="15">
    <location>
        <begin position="687"/>
        <end position="896"/>
    </location>
</feature>
<evidence type="ECO:0000256" key="9">
    <source>
        <dbReference type="ARBA" id="ARBA00023136"/>
    </source>
</evidence>
<feature type="repeat" description="ANK" evidence="13">
    <location>
        <begin position="72"/>
        <end position="104"/>
    </location>
</feature>
<feature type="transmembrane region" description="Helical" evidence="14">
    <location>
        <begin position="796"/>
        <end position="818"/>
    </location>
</feature>
<dbReference type="PRINTS" id="PR01415">
    <property type="entry name" value="ANKYRIN"/>
</dbReference>
<dbReference type="Pfam" id="PF12796">
    <property type="entry name" value="Ank_2"/>
    <property type="match status" value="4"/>
</dbReference>
<evidence type="ECO:0000256" key="2">
    <source>
        <dbReference type="ARBA" id="ARBA00022448"/>
    </source>
</evidence>
<feature type="repeat" description="ANK" evidence="13">
    <location>
        <begin position="139"/>
        <end position="171"/>
    </location>
</feature>
<feature type="repeat" description="ANK" evidence="13">
    <location>
        <begin position="325"/>
        <end position="357"/>
    </location>
</feature>
<feature type="repeat" description="ANK" evidence="13">
    <location>
        <begin position="530"/>
        <end position="562"/>
    </location>
</feature>
<evidence type="ECO:0000256" key="8">
    <source>
        <dbReference type="ARBA" id="ARBA00023065"/>
    </source>
</evidence>
<dbReference type="Pfam" id="PF00520">
    <property type="entry name" value="Ion_trans"/>
    <property type="match status" value="1"/>
</dbReference>
<name>A0A8C4X6L4_ERPCA</name>
<feature type="transmembrane region" description="Helical" evidence="14">
    <location>
        <begin position="732"/>
        <end position="750"/>
    </location>
</feature>
<proteinExistence type="predicted"/>
<evidence type="ECO:0000256" key="4">
    <source>
        <dbReference type="ARBA" id="ARBA00022692"/>
    </source>
</evidence>
<evidence type="ECO:0000313" key="17">
    <source>
        <dbReference type="Proteomes" id="UP000694620"/>
    </source>
</evidence>
<reference evidence="16" key="2">
    <citation type="submission" date="2025-08" db="UniProtKB">
        <authorList>
            <consortium name="Ensembl"/>
        </authorList>
    </citation>
    <scope>IDENTIFICATION</scope>
</reference>
<keyword evidence="7 13" id="KW-0040">ANK repeat</keyword>
<comment type="catalytic activity">
    <reaction evidence="12">
        <text>Ca(2+)(in) = Ca(2+)(out)</text>
        <dbReference type="Rhea" id="RHEA:29671"/>
        <dbReference type="ChEBI" id="CHEBI:29108"/>
    </reaction>
</comment>
<evidence type="ECO:0000256" key="14">
    <source>
        <dbReference type="SAM" id="Phobius"/>
    </source>
</evidence>
<evidence type="ECO:0000256" key="5">
    <source>
        <dbReference type="ARBA" id="ARBA00022737"/>
    </source>
</evidence>
<sequence length="1028" mass="116046">MHTSNFGLNPPAEGKYASSLQNLIRRDPSCLSSVDATSSRPIHYAASNGQIQMIHLIVNVTGLAEINAKDEKGNTPLHSAVEKDRFESCKTLLELGADPNILNSFLMSPLHMAISLRHNQIIELLVSQNNTDLNLDGDLGNSPVILACSTDNHEALSTLLQYGARLCSQNKLGHFAVHAAAFAGSKKCLEKVLKKGEELGYSFEHHLNFIDKSCSSPLHLAVHGGNIEVIKFCIDNGAKVDLQQNDKSTALHFACSQGAIDVVKLMLSSCKQEDNVINIIDGGHQTPLHNYSHFMCPSFIFYVFFYVYLKIYFLQGAGIDSIDCECHTPLLLATSCGAWKSVEFLVLKGANVKKKDSAGCNFLHLAIQQPKGLKNLSDSILQRKEVMTLLDDKDNEGCSPLHYACKLGVPDSVNNMLGLKVSISLKSKDKKIPLCILQFGRINTCQRLLERMKDTRLLNEGDEKGMTPLHLAAQNGHTRVVEILLRKGALFLCDHKGWTCFHYAAEEGYTQTMKILLETNIKLMDKADEDGNTALHLAAREGHAAAVALLLDKGAEINLNKSEGSFLHEAIYRGRKEVAFVAIESERSHETLTTYKPGSVKKVPVLDMIEHLPEAAKTMVRFKRVDLLTHPVCKKYLQMKWIAYGLKAHVLNLVIYTFGLLPLTTLIVKMRPKTNYTTEDKLSINNDLKDKENYLLTVCMILVLIMSLYAVGKEIVQIFQQRCRYFFDYSNGLDWAAAITSLLFVLPMLFNVKDTWHWQFGAVAIFISWLNYLLYMQRFENFGIYVVMFGEILRTLIRIVLVFFFLILAFALSFYALMIEQRNYRTIPVSVMQTFAMMLGEISYQDNFLVPFLNGRMAFPPLTFIALVWFLLLVPILLMNLLIGLAVGDIAEVQRNACLKRIAMQVDLHTSLEEKLPYWFMRRVDQDTVTVYPNKVCDLLPKLESGDCASPIEFELKKQKFRLKDISNILQKQHNLLKLIIEKMEIVSEADEQDDPDLFSYGNVKRQHLLNKKSKWDCVIKAVHAKKE</sequence>
<keyword evidence="11" id="KW-0407">Ion channel</keyword>
<feature type="transmembrane region" description="Helical" evidence="14">
    <location>
        <begin position="756"/>
        <end position="775"/>
    </location>
</feature>
<feature type="transmembrane region" description="Helical" evidence="14">
    <location>
        <begin position="862"/>
        <end position="887"/>
    </location>
</feature>
<dbReference type="Pfam" id="PF00023">
    <property type="entry name" value="Ank"/>
    <property type="match status" value="1"/>
</dbReference>
<evidence type="ECO:0000256" key="6">
    <source>
        <dbReference type="ARBA" id="ARBA00022989"/>
    </source>
</evidence>
<feature type="transmembrane region" description="Helical" evidence="14">
    <location>
        <begin position="291"/>
        <end position="309"/>
    </location>
</feature>
<comment type="subcellular location">
    <subcellularLocation>
        <location evidence="1">Membrane</location>
        <topology evidence="1">Multi-pass membrane protein</topology>
    </subcellularLocation>
</comment>
<keyword evidence="3" id="KW-0716">Sensory transduction</keyword>
<dbReference type="GO" id="GO:1902495">
    <property type="term" value="C:transmembrane transporter complex"/>
    <property type="evidence" value="ECO:0007669"/>
    <property type="project" value="TreeGrafter"/>
</dbReference>
<dbReference type="GeneTree" id="ENSGT00940000156118"/>
<feature type="transmembrane region" description="Helical" evidence="14">
    <location>
        <begin position="694"/>
        <end position="711"/>
    </location>
</feature>
<dbReference type="Proteomes" id="UP000694620">
    <property type="component" value="Chromosome 6"/>
</dbReference>
<protein>
    <submittedName>
        <fullName evidence="16">Transient receptor potential cation channel, subfamily A, member 1b</fullName>
    </submittedName>
</protein>
<dbReference type="GO" id="GO:0005216">
    <property type="term" value="F:monoatomic ion channel activity"/>
    <property type="evidence" value="ECO:0007669"/>
    <property type="project" value="InterPro"/>
</dbReference>
<evidence type="ECO:0000256" key="3">
    <source>
        <dbReference type="ARBA" id="ARBA00022606"/>
    </source>
</evidence>
<keyword evidence="17" id="KW-1185">Reference proteome</keyword>
<evidence type="ECO:0000256" key="12">
    <source>
        <dbReference type="ARBA" id="ARBA00036634"/>
    </source>
</evidence>
<evidence type="ECO:0000256" key="7">
    <source>
        <dbReference type="ARBA" id="ARBA00023043"/>
    </source>
</evidence>
<evidence type="ECO:0000256" key="10">
    <source>
        <dbReference type="ARBA" id="ARBA00023180"/>
    </source>
</evidence>
<evidence type="ECO:0000256" key="11">
    <source>
        <dbReference type="ARBA" id="ARBA00023303"/>
    </source>
</evidence>
<reference evidence="16" key="3">
    <citation type="submission" date="2025-09" db="UniProtKB">
        <authorList>
            <consortium name="Ensembl"/>
        </authorList>
    </citation>
    <scope>IDENTIFICATION</scope>
</reference>
<dbReference type="InterPro" id="IPR052076">
    <property type="entry name" value="TRP_cation_channel"/>
</dbReference>
<keyword evidence="6 14" id="KW-1133">Transmembrane helix</keyword>
<keyword evidence="5" id="KW-0677">Repeat</keyword>
<keyword evidence="8" id="KW-0406">Ion transport</keyword>
<evidence type="ECO:0000259" key="15">
    <source>
        <dbReference type="Pfam" id="PF00520"/>
    </source>
</evidence>
<keyword evidence="2" id="KW-0813">Transport</keyword>
<dbReference type="InterPro" id="IPR002110">
    <property type="entry name" value="Ankyrin_rpt"/>
</dbReference>
<organism evidence="16 17">
    <name type="scientific">Erpetoichthys calabaricus</name>
    <name type="common">Rope fish</name>
    <name type="synonym">Calamoichthys calabaricus</name>
    <dbReference type="NCBI Taxonomy" id="27687"/>
    <lineage>
        <taxon>Eukaryota</taxon>
        <taxon>Metazoa</taxon>
        <taxon>Chordata</taxon>
        <taxon>Craniata</taxon>
        <taxon>Vertebrata</taxon>
        <taxon>Euteleostomi</taxon>
        <taxon>Actinopterygii</taxon>
        <taxon>Polypteriformes</taxon>
        <taxon>Polypteridae</taxon>
        <taxon>Erpetoichthys</taxon>
    </lineage>
</organism>